<keyword evidence="3" id="KW-1185">Reference proteome</keyword>
<feature type="compositionally biased region" description="Pro residues" evidence="1">
    <location>
        <begin position="38"/>
        <end position="48"/>
    </location>
</feature>
<organism evidence="2 3">
    <name type="scientific">Shewanella jiangmenensis</name>
    <dbReference type="NCBI Taxonomy" id="2837387"/>
    <lineage>
        <taxon>Bacteria</taxon>
        <taxon>Pseudomonadati</taxon>
        <taxon>Pseudomonadota</taxon>
        <taxon>Gammaproteobacteria</taxon>
        <taxon>Alteromonadales</taxon>
        <taxon>Shewanellaceae</taxon>
        <taxon>Shewanella</taxon>
    </lineage>
</organism>
<comment type="caution">
    <text evidence="2">The sequence shown here is derived from an EMBL/GenBank/DDBJ whole genome shotgun (WGS) entry which is preliminary data.</text>
</comment>
<evidence type="ECO:0000313" key="2">
    <source>
        <dbReference type="EMBL" id="MBT1445762.1"/>
    </source>
</evidence>
<gene>
    <name evidence="2" type="ORF">KJI95_14710</name>
</gene>
<dbReference type="PROSITE" id="PS51257">
    <property type="entry name" value="PROKAR_LIPOPROTEIN"/>
    <property type="match status" value="1"/>
</dbReference>
<dbReference type="InterPro" id="IPR022269">
    <property type="entry name" value="SO_2930-like_C"/>
</dbReference>
<dbReference type="Proteomes" id="UP001195903">
    <property type="component" value="Unassembled WGS sequence"/>
</dbReference>
<sequence>MAKARMAPALILAQIVALVLALILQGCGGGDGKTSSPTSPPTTPPTTPPVSGSVCDATHGAINQTALMSENCPKLSDYRLFADPANPNAAPNGRGIAYELASELFTDYAIKRRFVFLPEGATAQFTNGKIEYPTGTALVKSFSLPADTSETDPGSAKLIETRLLIRRDSGWTALVYLWQGSEAVLKETGADVLHSMNRAAERLDFSYHVPSRAECKLCHQTQQDSVAVIAPIGPKPLLLNKDIPTPAGVQNQLLYWQSKGLLTGLGDVAALPKTWGITEQSKDLTARAKGYLDANCAHCHNPTGFASVSGLRLGFEVDSQSYQYGICKQPPGWDGGARGLSYDIVPGNSDHSILVYRQTLDAPKDRMPPLGRNLVHTEAVTEISRWIDLMAPSIGNCQ</sequence>
<accession>A0ABS5V5M5</accession>
<proteinExistence type="predicted"/>
<dbReference type="NCBIfam" id="TIGR03806">
    <property type="entry name" value="chp_HNE_0200"/>
    <property type="match status" value="1"/>
</dbReference>
<evidence type="ECO:0000256" key="1">
    <source>
        <dbReference type="SAM" id="MobiDB-lite"/>
    </source>
</evidence>
<dbReference type="EMBL" id="JAHEPS010000006">
    <property type="protein sequence ID" value="MBT1445762.1"/>
    <property type="molecule type" value="Genomic_DNA"/>
</dbReference>
<evidence type="ECO:0008006" key="4">
    <source>
        <dbReference type="Google" id="ProtNLM"/>
    </source>
</evidence>
<feature type="region of interest" description="Disordered" evidence="1">
    <location>
        <begin position="31"/>
        <end position="51"/>
    </location>
</feature>
<reference evidence="2 3" key="1">
    <citation type="submission" date="2021-05" db="EMBL/GenBank/DDBJ databases">
        <title>Shewanella sp. JM162201.</title>
        <authorList>
            <person name="Xu S."/>
            <person name="Li A."/>
        </authorList>
    </citation>
    <scope>NUCLEOTIDE SEQUENCE [LARGE SCALE GENOMIC DNA]</scope>
    <source>
        <strain evidence="2 3">JM162201</strain>
    </source>
</reference>
<evidence type="ECO:0000313" key="3">
    <source>
        <dbReference type="Proteomes" id="UP001195903"/>
    </source>
</evidence>
<protein>
    <recommendedName>
        <fullName evidence="4">Cytochrome c domain-containing protein</fullName>
    </recommendedName>
</protein>
<name>A0ABS5V5M5_9GAMM</name>